<accession>A0A5B8MN04</accession>
<protein>
    <submittedName>
        <fullName evidence="1">Haloacid dehalogenase-like domain-containing protein</fullName>
    </submittedName>
</protein>
<dbReference type="SFLD" id="SFLDS00003">
    <property type="entry name" value="Haloacid_Dehalogenase"/>
    <property type="match status" value="1"/>
</dbReference>
<dbReference type="AlphaFoldDB" id="A0A5B8MN04"/>
<dbReference type="Proteomes" id="UP000316726">
    <property type="component" value="Chromosome 4"/>
</dbReference>
<dbReference type="InterPro" id="IPR023214">
    <property type="entry name" value="HAD_sf"/>
</dbReference>
<dbReference type="Gene3D" id="3.40.50.1000">
    <property type="entry name" value="HAD superfamily/HAD-like"/>
    <property type="match status" value="1"/>
</dbReference>
<dbReference type="Gene3D" id="1.10.260.80">
    <property type="match status" value="1"/>
</dbReference>
<reference evidence="1 2" key="1">
    <citation type="submission" date="2018-07" db="EMBL/GenBank/DDBJ databases">
        <title>The complete nuclear genome of the prasinophyte Chloropicon primus (CCMP1205).</title>
        <authorList>
            <person name="Pombert J.-F."/>
            <person name="Otis C."/>
            <person name="Turmel M."/>
            <person name="Lemieux C."/>
        </authorList>
    </citation>
    <scope>NUCLEOTIDE SEQUENCE [LARGE SCALE GENOMIC DNA]</scope>
    <source>
        <strain evidence="1 2">CCMP1205</strain>
    </source>
</reference>
<name>A0A5B8MN04_9CHLO</name>
<evidence type="ECO:0000313" key="1">
    <source>
        <dbReference type="EMBL" id="QDZ20995.1"/>
    </source>
</evidence>
<dbReference type="Pfam" id="PF00702">
    <property type="entry name" value="Hydrolase"/>
    <property type="match status" value="1"/>
</dbReference>
<dbReference type="STRING" id="1764295.A0A5B8MN04"/>
<dbReference type="SUPFAM" id="SSF56784">
    <property type="entry name" value="HAD-like"/>
    <property type="match status" value="1"/>
</dbReference>
<sequence>MWLRGPHEIRAPFLMQQLRKLAMVGTGGGRRGVRGVIFDMDGTLTIPCLDFVKMRRRAGEALGRDIGRGDMLAEVAKEECEEKRAAALRAIKEVEREGHEKMKLARDVSAVCSFLDERNIPRAILTRNSRESLDYFHDRLPNIPEFAPAVSRDCGFRPKPHPDALKHISENVWGFSPTEVIMIGDSAKDDVRAGKRAGAITVLLGDEIRREDLPDEEHEPHFRIKDLSEFKQLVLDNFELVPESLESLEVGQEK</sequence>
<dbReference type="InterPro" id="IPR006439">
    <property type="entry name" value="HAD-SF_hydro_IA"/>
</dbReference>
<dbReference type="PRINTS" id="PR00413">
    <property type="entry name" value="HADHALOGNASE"/>
</dbReference>
<dbReference type="PANTHER" id="PTHR43885:SF1">
    <property type="entry name" value="SUPERFAMILY HYDROLASE, PUTATIVE (AFU_ORTHOLOGUE AFUA_4G13290)-RELATED"/>
    <property type="match status" value="1"/>
</dbReference>
<evidence type="ECO:0000313" key="2">
    <source>
        <dbReference type="Proteomes" id="UP000316726"/>
    </source>
</evidence>
<dbReference type="SFLD" id="SFLDG01129">
    <property type="entry name" value="C1.5:_HAD__Beta-PGM__Phosphata"/>
    <property type="match status" value="1"/>
</dbReference>
<dbReference type="OrthoDB" id="426235at2759"/>
<dbReference type="PANTHER" id="PTHR43885">
    <property type="entry name" value="HALOACID DEHALOGENASE-LIKE HYDROLASE"/>
    <property type="match status" value="1"/>
</dbReference>
<dbReference type="InterPro" id="IPR036412">
    <property type="entry name" value="HAD-like_sf"/>
</dbReference>
<gene>
    <name evidence="1" type="ORF">A3770_04p35130</name>
</gene>
<keyword evidence="2" id="KW-1185">Reference proteome</keyword>
<dbReference type="CDD" id="cd01427">
    <property type="entry name" value="HAD_like"/>
    <property type="match status" value="1"/>
</dbReference>
<dbReference type="NCBIfam" id="TIGR01549">
    <property type="entry name" value="HAD-SF-IA-v1"/>
    <property type="match status" value="1"/>
</dbReference>
<proteinExistence type="predicted"/>
<organism evidence="1 2">
    <name type="scientific">Chloropicon primus</name>
    <dbReference type="NCBI Taxonomy" id="1764295"/>
    <lineage>
        <taxon>Eukaryota</taxon>
        <taxon>Viridiplantae</taxon>
        <taxon>Chlorophyta</taxon>
        <taxon>Chloropicophyceae</taxon>
        <taxon>Chloropicales</taxon>
        <taxon>Chloropicaceae</taxon>
        <taxon>Chloropicon</taxon>
    </lineage>
</organism>
<dbReference type="EMBL" id="CP031037">
    <property type="protein sequence ID" value="QDZ20995.1"/>
    <property type="molecule type" value="Genomic_DNA"/>
</dbReference>